<evidence type="ECO:0000313" key="1">
    <source>
        <dbReference type="EMBL" id="KKU13445.1"/>
    </source>
</evidence>
<organism evidence="1 2">
    <name type="scientific">Candidatus Magasanikbacteria bacterium GW2011_GWC2_45_8</name>
    <dbReference type="NCBI Taxonomy" id="1619050"/>
    <lineage>
        <taxon>Bacteria</taxon>
        <taxon>Candidatus Magasanikiibacteriota</taxon>
    </lineage>
</organism>
<sequence length="52" mass="5587">MLLSTNMTTKLKGKELNIDSIISSLDNATSHLSNKQSIKTNPAKILASKTKG</sequence>
<reference evidence="1 2" key="1">
    <citation type="journal article" date="2015" name="Nature">
        <title>rRNA introns, odd ribosomes, and small enigmatic genomes across a large radiation of phyla.</title>
        <authorList>
            <person name="Brown C.T."/>
            <person name="Hug L.A."/>
            <person name="Thomas B.C."/>
            <person name="Sharon I."/>
            <person name="Castelle C.J."/>
            <person name="Singh A."/>
            <person name="Wilkins M.J."/>
            <person name="Williams K.H."/>
            <person name="Banfield J.F."/>
        </authorList>
    </citation>
    <scope>NUCLEOTIDE SEQUENCE [LARGE SCALE GENOMIC DNA]</scope>
</reference>
<dbReference type="Proteomes" id="UP000034911">
    <property type="component" value="Unassembled WGS sequence"/>
</dbReference>
<proteinExistence type="predicted"/>
<comment type="caution">
    <text evidence="1">The sequence shown here is derived from an EMBL/GenBank/DDBJ whole genome shotgun (WGS) entry which is preliminary data.</text>
</comment>
<gene>
    <name evidence="1" type="ORF">UX20_C0021G0001</name>
</gene>
<dbReference type="EMBL" id="LCLH01000021">
    <property type="protein sequence ID" value="KKU13445.1"/>
    <property type="molecule type" value="Genomic_DNA"/>
</dbReference>
<evidence type="ECO:0000313" key="2">
    <source>
        <dbReference type="Proteomes" id="UP000034911"/>
    </source>
</evidence>
<accession>A0A0G1QXM4</accession>
<dbReference type="AlphaFoldDB" id="A0A0G1QXM4"/>
<protein>
    <submittedName>
        <fullName evidence="1">Uncharacterized protein</fullName>
    </submittedName>
</protein>
<name>A0A0G1QXM4_9BACT</name>
<feature type="non-terminal residue" evidence="1">
    <location>
        <position position="52"/>
    </location>
</feature>